<dbReference type="Proteomes" id="UP000078550">
    <property type="component" value="Unassembled WGS sequence"/>
</dbReference>
<dbReference type="EMBL" id="FLRE01000121">
    <property type="protein sequence ID" value="SBT36640.1"/>
    <property type="molecule type" value="Genomic_DNA"/>
</dbReference>
<dbReference type="AlphaFoldDB" id="A0A1A8YXI3"/>
<accession>A0A1A8YXI3</accession>
<protein>
    <submittedName>
        <fullName evidence="1">Uncharacterized protein</fullName>
    </submittedName>
</protein>
<evidence type="ECO:0000313" key="1">
    <source>
        <dbReference type="EMBL" id="SBT36242.1"/>
    </source>
</evidence>
<proteinExistence type="predicted"/>
<name>A0A1A8YXI3_PLAOA</name>
<evidence type="ECO:0000313" key="4">
    <source>
        <dbReference type="Proteomes" id="UP000078555"/>
    </source>
</evidence>
<dbReference type="Proteomes" id="UP000078555">
    <property type="component" value="Unassembled WGS sequence"/>
</dbReference>
<evidence type="ECO:0000313" key="2">
    <source>
        <dbReference type="EMBL" id="SBT36640.1"/>
    </source>
</evidence>
<reference evidence="3 4" key="1">
    <citation type="submission" date="2016-05" db="EMBL/GenBank/DDBJ databases">
        <authorList>
            <person name="Naeem Raeece"/>
        </authorList>
    </citation>
    <scope>NUCLEOTIDE SEQUENCE [LARGE SCALE GENOMIC DNA]</scope>
</reference>
<keyword evidence="4" id="KW-1185">Reference proteome</keyword>
<evidence type="ECO:0000313" key="3">
    <source>
        <dbReference type="Proteomes" id="UP000078550"/>
    </source>
</evidence>
<sequence>MEERASRGHLHNRGEKLGYLKIAQVALPLLIHHFPFDHSLFFFPAITFPPLMYDKWFTSKVKAHSHLFPTRSYHCSYYQKRKNIRTYDQL</sequence>
<organism evidence="1 4">
    <name type="scientific">Plasmodium ovale wallikeri</name>
    <dbReference type="NCBI Taxonomy" id="864142"/>
    <lineage>
        <taxon>Eukaryota</taxon>
        <taxon>Sar</taxon>
        <taxon>Alveolata</taxon>
        <taxon>Apicomplexa</taxon>
        <taxon>Aconoidasida</taxon>
        <taxon>Haemosporida</taxon>
        <taxon>Plasmodiidae</taxon>
        <taxon>Plasmodium</taxon>
        <taxon>Plasmodium (Plasmodium)</taxon>
    </lineage>
</organism>
<dbReference type="EMBL" id="FLRD01000092">
    <property type="protein sequence ID" value="SBT36242.1"/>
    <property type="molecule type" value="Genomic_DNA"/>
</dbReference>
<gene>
    <name evidence="1" type="ORF">POVWA1_031470</name>
    <name evidence="2" type="ORF">POVWA2_031190</name>
</gene>
<reference evidence="1" key="2">
    <citation type="submission" date="2016-05" db="EMBL/GenBank/DDBJ databases">
        <authorList>
            <person name="Lavstsen T."/>
            <person name="Jespersen J.S."/>
        </authorList>
    </citation>
    <scope>NUCLEOTIDE SEQUENCE [LARGE SCALE GENOMIC DNA]</scope>
</reference>